<dbReference type="GO" id="GO:0043130">
    <property type="term" value="F:ubiquitin binding"/>
    <property type="evidence" value="ECO:0007669"/>
    <property type="project" value="InterPro"/>
</dbReference>
<keyword evidence="1" id="KW-0479">Metal-binding</keyword>
<dbReference type="AlphaFoldDB" id="A0A8T2TVG2"/>
<dbReference type="GO" id="GO:0031902">
    <property type="term" value="C:late endosome membrane"/>
    <property type="evidence" value="ECO:0007669"/>
    <property type="project" value="TreeGrafter"/>
</dbReference>
<keyword evidence="8" id="KW-1185">Reference proteome</keyword>
<evidence type="ECO:0000256" key="1">
    <source>
        <dbReference type="ARBA" id="ARBA00022723"/>
    </source>
</evidence>
<comment type="caution">
    <text evidence="7">The sequence shown here is derived from an EMBL/GenBank/DDBJ whole genome shotgun (WGS) entry which is preliminary data.</text>
</comment>
<dbReference type="GO" id="GO:0070676">
    <property type="term" value="P:intralumenal vesicle formation"/>
    <property type="evidence" value="ECO:0007669"/>
    <property type="project" value="TreeGrafter"/>
</dbReference>
<keyword evidence="2 4" id="KW-0863">Zinc-finger</keyword>
<feature type="region of interest" description="Disordered" evidence="5">
    <location>
        <begin position="647"/>
        <end position="680"/>
    </location>
</feature>
<dbReference type="InterPro" id="IPR013083">
    <property type="entry name" value="Znf_RING/FYVE/PHD"/>
</dbReference>
<dbReference type="InterPro" id="IPR045893">
    <property type="entry name" value="FREE1"/>
</dbReference>
<feature type="region of interest" description="Disordered" evidence="5">
    <location>
        <begin position="25"/>
        <end position="68"/>
    </location>
</feature>
<dbReference type="InterPro" id="IPR000306">
    <property type="entry name" value="Znf_FYVE"/>
</dbReference>
<proteinExistence type="predicted"/>
<feature type="compositionally biased region" description="Low complexity" evidence="5">
    <location>
        <begin position="668"/>
        <end position="679"/>
    </location>
</feature>
<feature type="domain" description="FYVE-type" evidence="6">
    <location>
        <begin position="513"/>
        <end position="573"/>
    </location>
</feature>
<dbReference type="InterPro" id="IPR017455">
    <property type="entry name" value="Znf_FYVE-rel"/>
</dbReference>
<organism evidence="7 8">
    <name type="scientific">Ceratopteris richardii</name>
    <name type="common">Triangle waterfern</name>
    <dbReference type="NCBI Taxonomy" id="49495"/>
    <lineage>
        <taxon>Eukaryota</taxon>
        <taxon>Viridiplantae</taxon>
        <taxon>Streptophyta</taxon>
        <taxon>Embryophyta</taxon>
        <taxon>Tracheophyta</taxon>
        <taxon>Polypodiopsida</taxon>
        <taxon>Polypodiidae</taxon>
        <taxon>Polypodiales</taxon>
        <taxon>Pteridineae</taxon>
        <taxon>Pteridaceae</taxon>
        <taxon>Parkerioideae</taxon>
        <taxon>Ceratopteris</taxon>
    </lineage>
</organism>
<evidence type="ECO:0000256" key="5">
    <source>
        <dbReference type="SAM" id="MobiDB-lite"/>
    </source>
</evidence>
<dbReference type="GO" id="GO:0000813">
    <property type="term" value="C:ESCRT I complex"/>
    <property type="evidence" value="ECO:0007669"/>
    <property type="project" value="TreeGrafter"/>
</dbReference>
<feature type="region of interest" description="Disordered" evidence="5">
    <location>
        <begin position="148"/>
        <end position="173"/>
    </location>
</feature>
<dbReference type="OrthoDB" id="660555at2759"/>
<evidence type="ECO:0000259" key="6">
    <source>
        <dbReference type="PROSITE" id="PS50178"/>
    </source>
</evidence>
<dbReference type="InterPro" id="IPR011011">
    <property type="entry name" value="Znf_FYVE_PHD"/>
</dbReference>
<evidence type="ECO:0000256" key="3">
    <source>
        <dbReference type="ARBA" id="ARBA00022833"/>
    </source>
</evidence>
<evidence type="ECO:0000256" key="2">
    <source>
        <dbReference type="ARBA" id="ARBA00022771"/>
    </source>
</evidence>
<accession>A0A8T2TVG2</accession>
<dbReference type="CDD" id="cd15730">
    <property type="entry name" value="FYVE_EEA1"/>
    <property type="match status" value="1"/>
</dbReference>
<dbReference type="PANTHER" id="PTHR46977">
    <property type="entry name" value="PROTEIN FREE1"/>
    <property type="match status" value="1"/>
</dbReference>
<dbReference type="Pfam" id="PF01363">
    <property type="entry name" value="FYVE"/>
    <property type="match status" value="1"/>
</dbReference>
<dbReference type="EMBL" id="CM035415">
    <property type="protein sequence ID" value="KAH7427681.1"/>
    <property type="molecule type" value="Genomic_DNA"/>
</dbReference>
<dbReference type="GO" id="GO:0036258">
    <property type="term" value="P:multivesicular body assembly"/>
    <property type="evidence" value="ECO:0007669"/>
    <property type="project" value="InterPro"/>
</dbReference>
<dbReference type="FunFam" id="3.30.40.10:FF:000312">
    <property type="entry name" value="Zinc finger, FYVE-type, endofin"/>
    <property type="match status" value="1"/>
</dbReference>
<dbReference type="Proteomes" id="UP000825935">
    <property type="component" value="Chromosome 10"/>
</dbReference>
<dbReference type="Gene3D" id="3.30.40.10">
    <property type="entry name" value="Zinc/RING finger domain, C3HC4 (zinc finger)"/>
    <property type="match status" value="1"/>
</dbReference>
<gene>
    <name evidence="7" type="ORF">KP509_10G054900</name>
</gene>
<dbReference type="SUPFAM" id="SSF57903">
    <property type="entry name" value="FYVE/PHD zinc finger"/>
    <property type="match status" value="1"/>
</dbReference>
<dbReference type="PROSITE" id="PS50178">
    <property type="entry name" value="ZF_FYVE"/>
    <property type="match status" value="1"/>
</dbReference>
<feature type="compositionally biased region" description="Low complexity" evidence="5">
    <location>
        <begin position="49"/>
        <end position="68"/>
    </location>
</feature>
<evidence type="ECO:0000313" key="8">
    <source>
        <dbReference type="Proteomes" id="UP000825935"/>
    </source>
</evidence>
<name>A0A8T2TVG2_CERRI</name>
<feature type="region of interest" description="Disordered" evidence="5">
    <location>
        <begin position="608"/>
        <end position="627"/>
    </location>
</feature>
<dbReference type="PANTHER" id="PTHR46977:SF1">
    <property type="entry name" value="PROTEIN FREE1"/>
    <property type="match status" value="1"/>
</dbReference>
<feature type="compositionally biased region" description="Polar residues" evidence="5">
    <location>
        <begin position="610"/>
        <end position="619"/>
    </location>
</feature>
<evidence type="ECO:0000256" key="4">
    <source>
        <dbReference type="PROSITE-ProRule" id="PRU00091"/>
    </source>
</evidence>
<feature type="compositionally biased region" description="Low complexity" evidence="5">
    <location>
        <begin position="96"/>
        <end position="112"/>
    </location>
</feature>
<dbReference type="SMART" id="SM00064">
    <property type="entry name" value="FYVE"/>
    <property type="match status" value="1"/>
</dbReference>
<feature type="region of interest" description="Disordered" evidence="5">
    <location>
        <begin position="86"/>
        <end position="136"/>
    </location>
</feature>
<keyword evidence="3" id="KW-0862">Zinc</keyword>
<evidence type="ECO:0000313" key="7">
    <source>
        <dbReference type="EMBL" id="KAH7427681.1"/>
    </source>
</evidence>
<sequence>MHPQAGQYPGSNLYAQAAPADASHPYAYASPYGSAPPYTPSSSYHADNSSQQSTIPQPTPYSTPSSSLLDSMASLSISNQGSFAPASMNNTPLQGSYVSPSPPVASSSNQASLPHPPPIPNYEQSYGPGPATGQQGFHLQYSTLSQSPGYDAGRFADNMPSPQISYDPLPPTQLGSYNSNPSALYEPPSVGSYGTSSQHVSASNSGYLTPASASGPMYNAPSSGTQMYGASQKGMPGYDYYSEYLGVFDQGGGAYGAIQQGGKYVGPTYSQGSGYDQGYYDKRVGDDRLPSKKVHDYDDLGLGEVYAYDGGNVEPYGARGTGTGGTWAAVDRFNSGNFDSYGSSGSSKLPKAVPKVEAEEKISGVQKYRVKMHSDASSSGPEDVLCQIGLDGVRMISPSTGKTVRIYPLETITRWEVHEPSVFTFWAKSSVDIEPRRIRLKSGSYTTNAILDTLTAACVQFSEMVGKMEPSKTSVDGDKTVDQNSEKKKNFVSWMQLKSKQLAPEEKQHWVPDEAVTKCSACGSDFGAFLRKHHCRNCGDIFCDKCTHGRTALTADEDAPVVRVCDRCLAEVTQRLSNAKERSSKPVPPPRNHEDLAKKLQEELERNFFKRSTTSNSSAGGKERSGPASVLNCNACGSISLVTEGTSRCPTCGVDSSSRSGRTRRDIGSSGSSWSTSDGSNKRVREVACPTCTVHLQVQVPSSGTETVECGVCQHPFLVSAH</sequence>
<reference evidence="7" key="1">
    <citation type="submission" date="2021-08" db="EMBL/GenBank/DDBJ databases">
        <title>WGS assembly of Ceratopteris richardii.</title>
        <authorList>
            <person name="Marchant D.B."/>
            <person name="Chen G."/>
            <person name="Jenkins J."/>
            <person name="Shu S."/>
            <person name="Leebens-Mack J."/>
            <person name="Grimwood J."/>
            <person name="Schmutz J."/>
            <person name="Soltis P."/>
            <person name="Soltis D."/>
            <person name="Chen Z.-H."/>
        </authorList>
    </citation>
    <scope>NUCLEOTIDE SEQUENCE</scope>
    <source>
        <strain evidence="7">Whitten #5841</strain>
        <tissue evidence="7">Leaf</tissue>
    </source>
</reference>
<protein>
    <recommendedName>
        <fullName evidence="6">FYVE-type domain-containing protein</fullName>
    </recommendedName>
</protein>
<dbReference type="OMA" id="CVQFSEM"/>
<dbReference type="GO" id="GO:0008270">
    <property type="term" value="F:zinc ion binding"/>
    <property type="evidence" value="ECO:0007669"/>
    <property type="project" value="UniProtKB-KW"/>
</dbReference>